<evidence type="ECO:0000256" key="1">
    <source>
        <dbReference type="SAM" id="MobiDB-lite"/>
    </source>
</evidence>
<protein>
    <submittedName>
        <fullName evidence="3 4">Uncharacterized protein</fullName>
    </submittedName>
</protein>
<dbReference type="AlphaFoldDB" id="A0A5S6QQ45"/>
<feature type="region of interest" description="Disordered" evidence="1">
    <location>
        <begin position="79"/>
        <end position="108"/>
    </location>
</feature>
<dbReference type="WBParaSite" id="TMUE_2000008997.2">
    <property type="protein sequence ID" value="TMUE_2000008997.2"/>
    <property type="gene ID" value="WBGene00300477"/>
</dbReference>
<reference evidence="2" key="2">
    <citation type="submission" date="2014-03" db="EMBL/GenBank/DDBJ databases">
        <title>The whipworm genome and dual-species transcriptomics of an intimate host-pathogen interaction.</title>
        <authorList>
            <person name="Foth B.J."/>
            <person name="Tsai I.J."/>
            <person name="Reid A.J."/>
            <person name="Bancroft A.J."/>
            <person name="Nichol S."/>
            <person name="Tracey A."/>
            <person name="Holroyd N."/>
            <person name="Cotton J.A."/>
            <person name="Stanley E.J."/>
            <person name="Zarowiecki M."/>
            <person name="Liu J.Z."/>
            <person name="Huckvale T."/>
            <person name="Cooper P.J."/>
            <person name="Grencis R.K."/>
            <person name="Berriman M."/>
        </authorList>
    </citation>
    <scope>NUCLEOTIDE SEQUENCE [LARGE SCALE GENOMIC DNA]</scope>
    <source>
        <strain evidence="2">Edinburgh</strain>
    </source>
</reference>
<dbReference type="WBParaSite" id="TMUE_2000008997.1">
    <property type="protein sequence ID" value="TMUE_2000008997.1"/>
    <property type="gene ID" value="WBGene00300477"/>
</dbReference>
<accession>A0A5S6QQ45</accession>
<evidence type="ECO:0000313" key="2">
    <source>
        <dbReference type="Proteomes" id="UP000046395"/>
    </source>
</evidence>
<proteinExistence type="predicted"/>
<evidence type="ECO:0000313" key="4">
    <source>
        <dbReference type="WBParaSite" id="TMUE_2000008997.2"/>
    </source>
</evidence>
<keyword evidence="2" id="KW-1185">Reference proteome</keyword>
<reference evidence="2" key="1">
    <citation type="submission" date="2013-11" db="EMBL/GenBank/DDBJ databases">
        <authorList>
            <person name="Aslett M."/>
        </authorList>
    </citation>
    <scope>NUCLEOTIDE SEQUENCE [LARGE SCALE GENOMIC DNA]</scope>
    <source>
        <strain evidence="2">Edinburgh</strain>
    </source>
</reference>
<reference evidence="3" key="3">
    <citation type="submission" date="2019-12" db="UniProtKB">
        <authorList>
            <consortium name="WormBaseParasite"/>
        </authorList>
    </citation>
    <scope>IDENTIFICATION</scope>
</reference>
<dbReference type="Proteomes" id="UP000046395">
    <property type="component" value="Unassembled WGS sequence"/>
</dbReference>
<organism evidence="2 3">
    <name type="scientific">Trichuris muris</name>
    <name type="common">Mouse whipworm</name>
    <dbReference type="NCBI Taxonomy" id="70415"/>
    <lineage>
        <taxon>Eukaryota</taxon>
        <taxon>Metazoa</taxon>
        <taxon>Ecdysozoa</taxon>
        <taxon>Nematoda</taxon>
        <taxon>Enoplea</taxon>
        <taxon>Dorylaimia</taxon>
        <taxon>Trichinellida</taxon>
        <taxon>Trichuridae</taxon>
        <taxon>Trichuris</taxon>
    </lineage>
</organism>
<evidence type="ECO:0000313" key="3">
    <source>
        <dbReference type="WBParaSite" id="TMUE_2000008997.1"/>
    </source>
</evidence>
<sequence>MVHDGDITRLGAGRTFLYEGAPSSMVRRLLQTSALHSNGFFTGDKLELNKALIFVYSWSRGYTTMAFCSRKLGMSSNCAVGETSPRSSRRVAAQGPSCDRRSRTHRRG</sequence>
<name>A0A5S6QQ45_TRIMR</name>